<feature type="compositionally biased region" description="Basic residues" evidence="2">
    <location>
        <begin position="70"/>
        <end position="81"/>
    </location>
</feature>
<dbReference type="PANTHER" id="PTHR14429">
    <property type="entry name" value="FIBROSIN FAMILY MEMBER"/>
    <property type="match status" value="1"/>
</dbReference>
<evidence type="ECO:0000313" key="3">
    <source>
        <dbReference type="EnsemblMetazoa" id="ADIR001418-PA"/>
    </source>
</evidence>
<feature type="compositionally biased region" description="Basic and acidic residues" evidence="2">
    <location>
        <begin position="396"/>
        <end position="406"/>
    </location>
</feature>
<feature type="compositionally biased region" description="Basic residues" evidence="2">
    <location>
        <begin position="119"/>
        <end position="130"/>
    </location>
</feature>
<evidence type="ECO:0000256" key="2">
    <source>
        <dbReference type="SAM" id="MobiDB-lite"/>
    </source>
</evidence>
<feature type="compositionally biased region" description="Low complexity" evidence="2">
    <location>
        <begin position="26"/>
        <end position="44"/>
    </location>
</feature>
<dbReference type="InterPro" id="IPR023246">
    <property type="entry name" value="AUTS2"/>
</dbReference>
<reference evidence="3" key="2">
    <citation type="submission" date="2020-05" db="UniProtKB">
        <authorList>
            <consortium name="EnsemblMetazoa"/>
        </authorList>
    </citation>
    <scope>IDENTIFICATION</scope>
    <source>
        <strain evidence="3">WRAIR2</strain>
    </source>
</reference>
<sequence>WRAWLGWPAEETDAAVTTTTTTTISANTTNTTTNTTTTTTNDTTKNQHLPCSAGGAEQEQGASTMEIHVKQCKQRNKRRERAQRMIAERDKDAAADGTGGNRDPDDSADDDSGPVSREKPHRPPVRRKRKEKEPSPVLEEDIIDGFAILAFKTYEDIEFAIKVANKRNEKRLSSIMELTTVMVQEEKPPKIIDTTPSKLSDKSLGGSVPLANKANSNSISNSESNHSATALPGTGTGAANANGGGDWSLHHMQQLQQQQHLHHGVVGPPGVSAADRTPNGDVLAGSAGPDVGLMTANGGGAGTGVPANLHNHLHNSHGPHVNHGGLHNHHLHHHHHSSRSNQSPQQQQQQQQQQSYHHAHHNHHVNLSLSSIIDPGTSDDSGRASERLTTSSVAQRDPDSSRDRLSDASSRCSSGKGYICDSEGDDDKVSNRCPVAFYCAW</sequence>
<dbReference type="VEuPathDB" id="VectorBase:ADIR001418"/>
<keyword evidence="4" id="KW-1185">Reference proteome</keyword>
<dbReference type="AlphaFoldDB" id="A0A182N1B0"/>
<feature type="compositionally biased region" description="Low complexity" evidence="2">
    <location>
        <begin position="339"/>
        <end position="356"/>
    </location>
</feature>
<feature type="compositionally biased region" description="Basic residues" evidence="2">
    <location>
        <begin position="326"/>
        <end position="338"/>
    </location>
</feature>
<protein>
    <submittedName>
        <fullName evidence="3">Uncharacterized protein</fullName>
    </submittedName>
</protein>
<organism evidence="3 4">
    <name type="scientific">Anopheles dirus</name>
    <dbReference type="NCBI Taxonomy" id="7168"/>
    <lineage>
        <taxon>Eukaryota</taxon>
        <taxon>Metazoa</taxon>
        <taxon>Ecdysozoa</taxon>
        <taxon>Arthropoda</taxon>
        <taxon>Hexapoda</taxon>
        <taxon>Insecta</taxon>
        <taxon>Pterygota</taxon>
        <taxon>Neoptera</taxon>
        <taxon>Endopterygota</taxon>
        <taxon>Diptera</taxon>
        <taxon>Nematocera</taxon>
        <taxon>Culicoidea</taxon>
        <taxon>Culicidae</taxon>
        <taxon>Anophelinae</taxon>
        <taxon>Anopheles</taxon>
    </lineage>
</organism>
<keyword evidence="1" id="KW-0597">Phosphoprotein</keyword>
<dbReference type="Proteomes" id="UP000075884">
    <property type="component" value="Unassembled WGS sequence"/>
</dbReference>
<feature type="compositionally biased region" description="Low complexity" evidence="2">
    <location>
        <begin position="211"/>
        <end position="228"/>
    </location>
</feature>
<accession>A0A182N1B0</accession>
<feature type="compositionally biased region" description="Basic and acidic residues" evidence="2">
    <location>
        <begin position="82"/>
        <end position="94"/>
    </location>
</feature>
<dbReference type="EnsemblMetazoa" id="ADIR001418-RA">
    <property type="protein sequence ID" value="ADIR001418-PA"/>
    <property type="gene ID" value="ADIR001418"/>
</dbReference>
<dbReference type="PANTHER" id="PTHR14429:SF22">
    <property type="entry name" value="AGAP013055-PA"/>
    <property type="match status" value="1"/>
</dbReference>
<feature type="region of interest" description="Disordered" evidence="2">
    <location>
        <begin position="26"/>
        <end position="135"/>
    </location>
</feature>
<feature type="region of interest" description="Disordered" evidence="2">
    <location>
        <begin position="191"/>
        <end position="426"/>
    </location>
</feature>
<reference evidence="4" key="1">
    <citation type="submission" date="2013-03" db="EMBL/GenBank/DDBJ databases">
        <title>The Genome Sequence of Anopheles dirus WRAIR2.</title>
        <authorList>
            <consortium name="The Broad Institute Genomics Platform"/>
            <person name="Neafsey D.E."/>
            <person name="Walton C."/>
            <person name="Walker B."/>
            <person name="Young S.K."/>
            <person name="Zeng Q."/>
            <person name="Gargeya S."/>
            <person name="Fitzgerald M."/>
            <person name="Haas B."/>
            <person name="Abouelleil A."/>
            <person name="Allen A.W."/>
            <person name="Alvarado L."/>
            <person name="Arachchi H.M."/>
            <person name="Berlin A.M."/>
            <person name="Chapman S.B."/>
            <person name="Gainer-Dewar J."/>
            <person name="Goldberg J."/>
            <person name="Griggs A."/>
            <person name="Gujja S."/>
            <person name="Hansen M."/>
            <person name="Howarth C."/>
            <person name="Imamovic A."/>
            <person name="Ireland A."/>
            <person name="Larimer J."/>
            <person name="McCowan C."/>
            <person name="Murphy C."/>
            <person name="Pearson M."/>
            <person name="Poon T.W."/>
            <person name="Priest M."/>
            <person name="Roberts A."/>
            <person name="Saif S."/>
            <person name="Shea T."/>
            <person name="Sisk P."/>
            <person name="Sykes S."/>
            <person name="Wortman J."/>
            <person name="Nusbaum C."/>
            <person name="Birren B."/>
        </authorList>
    </citation>
    <scope>NUCLEOTIDE SEQUENCE [LARGE SCALE GENOMIC DNA]</scope>
    <source>
        <strain evidence="4">WRAIR2</strain>
    </source>
</reference>
<evidence type="ECO:0000256" key="1">
    <source>
        <dbReference type="ARBA" id="ARBA00022553"/>
    </source>
</evidence>
<dbReference type="STRING" id="7168.A0A182N1B0"/>
<name>A0A182N1B0_9DIPT</name>
<feature type="compositionally biased region" description="Low complexity" evidence="2">
    <location>
        <begin position="250"/>
        <end position="259"/>
    </location>
</feature>
<proteinExistence type="predicted"/>
<evidence type="ECO:0000313" key="4">
    <source>
        <dbReference type="Proteomes" id="UP000075884"/>
    </source>
</evidence>